<sequence>MASSQFPLNSPSPLDRLAGPYVELDDMKSERISSWSTMEDSKNTKPKETITSELPVRPEPEDKSSGNWWIVECVAWVFSALALAIIIVTVAMTDGKPLPTWPMDITLNSFISFMSTIMKATVVIPVAECISQLKWLWYRKDGAVRDIQTFDEASRGTWGSAKLLVVTRGVHLAKLGALITIILLAVDPFVQQVVTYQKEPLISTLSNSTVPIASDYNDYAYGTIMAIKEPTMAMKAAINNGIYDMADEPQLDFPISATCTTGNCTWSSTYKSLAVCTRCANTTSLITKSCDESFESVPATCNYTLPNGMFFNGQFRGNMYMNASGSYDSIFYNNSLSTFATLSTMRGLHDLSSTNLLGVVSNECVLYFCANEYQANVDNGVLTEAVVASYTNETTPEFSQNITIPVSGTDMEYWVGFNSWHSLWMHFQTYFTGNVTGATGRMSSTSDMVSAIYTLGEDGSGAGTQKIGGENNTIAAIAAAMTKVLRTNGLPSDTSTWAANATSPNGTASDRFALGTAWTVETFVHVRWLWMILPIILEAMTLVFLVGTILQSNQSGLPGWKSSTLPLIQGKLDQLQKVIAENRR</sequence>
<evidence type="ECO:0000313" key="4">
    <source>
        <dbReference type="Proteomes" id="UP001408356"/>
    </source>
</evidence>
<protein>
    <submittedName>
        <fullName evidence="3">Uncharacterized protein</fullName>
    </submittedName>
</protein>
<dbReference type="Proteomes" id="UP001408356">
    <property type="component" value="Unassembled WGS sequence"/>
</dbReference>
<feature type="region of interest" description="Disordered" evidence="1">
    <location>
        <begin position="32"/>
        <end position="63"/>
    </location>
</feature>
<keyword evidence="2" id="KW-1133">Transmembrane helix</keyword>
<comment type="caution">
    <text evidence="3">The sequence shown here is derived from an EMBL/GenBank/DDBJ whole genome shotgun (WGS) entry which is preliminary data.</text>
</comment>
<dbReference type="Pfam" id="PF11374">
    <property type="entry name" value="DUF3176"/>
    <property type="match status" value="1"/>
</dbReference>
<evidence type="ECO:0000256" key="2">
    <source>
        <dbReference type="SAM" id="Phobius"/>
    </source>
</evidence>
<accession>A0ABR2V7L5</accession>
<feature type="compositionally biased region" description="Basic and acidic residues" evidence="1">
    <location>
        <begin position="39"/>
        <end position="63"/>
    </location>
</feature>
<feature type="transmembrane region" description="Helical" evidence="2">
    <location>
        <begin position="67"/>
        <end position="90"/>
    </location>
</feature>
<dbReference type="PANTHER" id="PTHR35394:SF5">
    <property type="entry name" value="DUF3176 DOMAIN-CONTAINING PROTEIN"/>
    <property type="match status" value="1"/>
</dbReference>
<dbReference type="PANTHER" id="PTHR35394">
    <property type="entry name" value="DUF3176 DOMAIN-CONTAINING PROTEIN"/>
    <property type="match status" value="1"/>
</dbReference>
<proteinExistence type="predicted"/>
<reference evidence="3 4" key="1">
    <citation type="journal article" date="2024" name="J. Plant Pathol.">
        <title>Sequence and assembly of the genome of Seiridium unicorne, isolate CBS 538.82, causal agent of cypress canker disease.</title>
        <authorList>
            <person name="Scali E."/>
            <person name="Rocca G.D."/>
            <person name="Danti R."/>
            <person name="Garbelotto M."/>
            <person name="Barberini S."/>
            <person name="Baroncelli R."/>
            <person name="Emiliani G."/>
        </authorList>
    </citation>
    <scope>NUCLEOTIDE SEQUENCE [LARGE SCALE GENOMIC DNA]</scope>
    <source>
        <strain evidence="3 4">BM-138-508</strain>
    </source>
</reference>
<feature type="transmembrane region" description="Helical" evidence="2">
    <location>
        <begin position="110"/>
        <end position="130"/>
    </location>
</feature>
<feature type="transmembrane region" description="Helical" evidence="2">
    <location>
        <begin position="172"/>
        <end position="190"/>
    </location>
</feature>
<name>A0ABR2V7L5_9PEZI</name>
<keyword evidence="4" id="KW-1185">Reference proteome</keyword>
<evidence type="ECO:0000256" key="1">
    <source>
        <dbReference type="SAM" id="MobiDB-lite"/>
    </source>
</evidence>
<organism evidence="3 4">
    <name type="scientific">Seiridium unicorne</name>
    <dbReference type="NCBI Taxonomy" id="138068"/>
    <lineage>
        <taxon>Eukaryota</taxon>
        <taxon>Fungi</taxon>
        <taxon>Dikarya</taxon>
        <taxon>Ascomycota</taxon>
        <taxon>Pezizomycotina</taxon>
        <taxon>Sordariomycetes</taxon>
        <taxon>Xylariomycetidae</taxon>
        <taxon>Amphisphaeriales</taxon>
        <taxon>Sporocadaceae</taxon>
        <taxon>Seiridium</taxon>
    </lineage>
</organism>
<evidence type="ECO:0000313" key="3">
    <source>
        <dbReference type="EMBL" id="KAK9422905.1"/>
    </source>
</evidence>
<keyword evidence="2" id="KW-0472">Membrane</keyword>
<dbReference type="InterPro" id="IPR021514">
    <property type="entry name" value="DUF3176"/>
</dbReference>
<dbReference type="EMBL" id="JARVKF010000101">
    <property type="protein sequence ID" value="KAK9422905.1"/>
    <property type="molecule type" value="Genomic_DNA"/>
</dbReference>
<keyword evidence="2" id="KW-0812">Transmembrane</keyword>
<feature type="transmembrane region" description="Helical" evidence="2">
    <location>
        <begin position="528"/>
        <end position="550"/>
    </location>
</feature>
<gene>
    <name evidence="3" type="ORF">SUNI508_04572</name>
</gene>